<keyword evidence="9" id="KW-1185">Reference proteome</keyword>
<proteinExistence type="inferred from homology"/>
<dbReference type="GO" id="GO:0003942">
    <property type="term" value="F:N-acetyl-gamma-glutamyl-phosphate reductase activity"/>
    <property type="evidence" value="ECO:0007669"/>
    <property type="project" value="UniProtKB-EC"/>
</dbReference>
<protein>
    <recommendedName>
        <fullName evidence="5">N-acetyl-gamma-glutamyl-phosphate reductase</fullName>
        <shortName evidence="5">AGPR</shortName>
        <ecNumber evidence="5">1.2.1.38</ecNumber>
    </recommendedName>
    <alternativeName>
        <fullName evidence="5">N-acetyl-glutamate semialdehyde dehydrogenase</fullName>
        <shortName evidence="5">NAGSA dehydrogenase</shortName>
    </alternativeName>
</protein>
<keyword evidence="5" id="KW-0963">Cytoplasm</keyword>
<evidence type="ECO:0000313" key="8">
    <source>
        <dbReference type="EMBL" id="MBC3798207.1"/>
    </source>
</evidence>
<dbReference type="Gene3D" id="3.30.360.10">
    <property type="entry name" value="Dihydrodipicolinate Reductase, domain 2"/>
    <property type="match status" value="1"/>
</dbReference>
<comment type="pathway">
    <text evidence="5">Amino-acid biosynthesis; L-arginine biosynthesis; N(2)-acetyl-L-ornithine from L-glutamate: step 3/4.</text>
</comment>
<dbReference type="EC" id="1.2.1.38" evidence="5"/>
<dbReference type="SUPFAM" id="SSF51735">
    <property type="entry name" value="NAD(P)-binding Rossmann-fold domains"/>
    <property type="match status" value="1"/>
</dbReference>
<dbReference type="Gene3D" id="3.40.50.720">
    <property type="entry name" value="NAD(P)-binding Rossmann-like Domain"/>
    <property type="match status" value="1"/>
</dbReference>
<dbReference type="RefSeq" id="WP_148603556.1">
    <property type="nucleotide sequence ID" value="NZ_RXYB01000009.1"/>
</dbReference>
<dbReference type="CDD" id="cd23934">
    <property type="entry name" value="AGPR_1_C"/>
    <property type="match status" value="1"/>
</dbReference>
<comment type="subcellular location">
    <subcellularLocation>
        <location evidence="5">Cytoplasm</location>
    </subcellularLocation>
</comment>
<evidence type="ECO:0000256" key="5">
    <source>
        <dbReference type="HAMAP-Rule" id="MF_00150"/>
    </source>
</evidence>
<dbReference type="NCBIfam" id="TIGR01850">
    <property type="entry name" value="argC"/>
    <property type="match status" value="1"/>
</dbReference>
<dbReference type="InterPro" id="IPR050085">
    <property type="entry name" value="AGPR"/>
</dbReference>
<evidence type="ECO:0000256" key="6">
    <source>
        <dbReference type="PROSITE-ProRule" id="PRU10010"/>
    </source>
</evidence>
<evidence type="ECO:0000256" key="2">
    <source>
        <dbReference type="ARBA" id="ARBA00022605"/>
    </source>
</evidence>
<feature type="domain" description="Semialdehyde dehydrogenase NAD-binding" evidence="7">
    <location>
        <begin position="3"/>
        <end position="142"/>
    </location>
</feature>
<sequence length="346" mass="38729">MIKASVIGGTGYAGQELIRILMRHPEVEIVTVGSRSYAGQKFSDIYGNYENIMNHVCEVADIKELAEKSDVVFLALPHGIASKMVTEEILMQTKIIDLGADFRLKDIDIYEDWYNTEHYNKSLLKEAVYGLCELHRDTIKNARLIANPGCYTTCSILSLAPLVKNELIDVNSIIIDAKSGVTGAGRGMVQTSMYSECNESIKAYKIGEHRHTPEIEQELGLFNGKNFNLLFTPHLVPMNRGILALSYATLTKSIAINELQELYKDFYKDEYFVRLTGDRMPETRWVKGSNYCDIGLKIDTRTNHVVVVGAIDNLIKGAAGQAVQNMNIVFDLDEKTGIDFIADFPI</sequence>
<dbReference type="CDD" id="cd17895">
    <property type="entry name" value="AGPR_1_N"/>
    <property type="match status" value="1"/>
</dbReference>
<dbReference type="PROSITE" id="PS01224">
    <property type="entry name" value="ARGC"/>
    <property type="match status" value="1"/>
</dbReference>
<dbReference type="Pfam" id="PF22698">
    <property type="entry name" value="Semialdhyde_dhC_1"/>
    <property type="match status" value="1"/>
</dbReference>
<keyword evidence="3 5" id="KW-0521">NADP</keyword>
<dbReference type="InterPro" id="IPR036291">
    <property type="entry name" value="NAD(P)-bd_dom_sf"/>
</dbReference>
<evidence type="ECO:0000256" key="4">
    <source>
        <dbReference type="ARBA" id="ARBA00023002"/>
    </source>
</evidence>
<keyword evidence="2 5" id="KW-0028">Amino-acid biosynthesis</keyword>
<name>A0ABR6WQ07_9FIRM</name>
<organism evidence="8 9">
    <name type="scientific">Acetobacterium tundrae</name>
    <dbReference type="NCBI Taxonomy" id="132932"/>
    <lineage>
        <taxon>Bacteria</taxon>
        <taxon>Bacillati</taxon>
        <taxon>Bacillota</taxon>
        <taxon>Clostridia</taxon>
        <taxon>Eubacteriales</taxon>
        <taxon>Eubacteriaceae</taxon>
        <taxon>Acetobacterium</taxon>
    </lineage>
</organism>
<dbReference type="InterPro" id="IPR023013">
    <property type="entry name" value="AGPR_AS"/>
</dbReference>
<evidence type="ECO:0000313" key="9">
    <source>
        <dbReference type="Proteomes" id="UP000653358"/>
    </source>
</evidence>
<comment type="catalytic activity">
    <reaction evidence="5">
        <text>N-acetyl-L-glutamate 5-semialdehyde + phosphate + NADP(+) = N-acetyl-L-glutamyl 5-phosphate + NADPH + H(+)</text>
        <dbReference type="Rhea" id="RHEA:21588"/>
        <dbReference type="ChEBI" id="CHEBI:15378"/>
        <dbReference type="ChEBI" id="CHEBI:29123"/>
        <dbReference type="ChEBI" id="CHEBI:43474"/>
        <dbReference type="ChEBI" id="CHEBI:57783"/>
        <dbReference type="ChEBI" id="CHEBI:57936"/>
        <dbReference type="ChEBI" id="CHEBI:58349"/>
        <dbReference type="EC" id="1.2.1.38"/>
    </reaction>
</comment>
<evidence type="ECO:0000256" key="1">
    <source>
        <dbReference type="ARBA" id="ARBA00022571"/>
    </source>
</evidence>
<reference evidence="8 9" key="1">
    <citation type="journal article" date="2020" name="mSystems">
        <title>Defining Genomic and Predicted Metabolic Features of the Acetobacterium Genus.</title>
        <authorList>
            <person name="Ross D.E."/>
            <person name="Marshall C.W."/>
            <person name="Gulliver D."/>
            <person name="May H.D."/>
            <person name="Norman R.S."/>
        </authorList>
    </citation>
    <scope>NUCLEOTIDE SEQUENCE [LARGE SCALE GENOMIC DNA]</scope>
    <source>
        <strain evidence="8 9">DSM 9173</strain>
    </source>
</reference>
<comment type="similarity">
    <text evidence="5">Belongs to the NAGSA dehydrogenase family. Type 1 subfamily.</text>
</comment>
<dbReference type="EMBL" id="WJBB01000022">
    <property type="protein sequence ID" value="MBC3798207.1"/>
    <property type="molecule type" value="Genomic_DNA"/>
</dbReference>
<dbReference type="PANTHER" id="PTHR32338">
    <property type="entry name" value="N-ACETYL-GAMMA-GLUTAMYL-PHOSPHATE REDUCTASE, CHLOROPLASTIC-RELATED-RELATED"/>
    <property type="match status" value="1"/>
</dbReference>
<evidence type="ECO:0000256" key="3">
    <source>
        <dbReference type="ARBA" id="ARBA00022857"/>
    </source>
</evidence>
<dbReference type="InterPro" id="IPR000706">
    <property type="entry name" value="AGPR_type-1"/>
</dbReference>
<gene>
    <name evidence="5" type="primary">argC</name>
    <name evidence="8" type="ORF">GH807_14315</name>
</gene>
<dbReference type="Pfam" id="PF01118">
    <property type="entry name" value="Semialdhyde_dh"/>
    <property type="match status" value="1"/>
</dbReference>
<dbReference type="HAMAP" id="MF_00150">
    <property type="entry name" value="ArgC_type1"/>
    <property type="match status" value="1"/>
</dbReference>
<accession>A0ABR6WQ07</accession>
<dbReference type="SUPFAM" id="SSF55347">
    <property type="entry name" value="Glyceraldehyde-3-phosphate dehydrogenase-like, C-terminal domain"/>
    <property type="match status" value="1"/>
</dbReference>
<comment type="caution">
    <text evidence="8">The sequence shown here is derived from an EMBL/GenBank/DDBJ whole genome shotgun (WGS) entry which is preliminary data.</text>
</comment>
<dbReference type="SMART" id="SM00859">
    <property type="entry name" value="Semialdhyde_dh"/>
    <property type="match status" value="1"/>
</dbReference>
<keyword evidence="1 5" id="KW-0055">Arginine biosynthesis</keyword>
<evidence type="ECO:0000259" key="7">
    <source>
        <dbReference type="SMART" id="SM00859"/>
    </source>
</evidence>
<dbReference type="PANTHER" id="PTHR32338:SF10">
    <property type="entry name" value="N-ACETYL-GAMMA-GLUTAMYL-PHOSPHATE REDUCTASE, CHLOROPLASTIC-RELATED"/>
    <property type="match status" value="1"/>
</dbReference>
<keyword evidence="4 5" id="KW-0560">Oxidoreductase</keyword>
<comment type="function">
    <text evidence="5">Catalyzes the NADPH-dependent reduction of N-acetyl-5-glutamyl phosphate to yield N-acetyl-L-glutamate 5-semialdehyde.</text>
</comment>
<dbReference type="InterPro" id="IPR058924">
    <property type="entry name" value="AGPR_dimerisation_dom"/>
</dbReference>
<dbReference type="InterPro" id="IPR000534">
    <property type="entry name" value="Semialdehyde_DH_NAD-bd"/>
</dbReference>
<feature type="active site" evidence="5 6">
    <location>
        <position position="150"/>
    </location>
</feature>
<dbReference type="Proteomes" id="UP000653358">
    <property type="component" value="Unassembled WGS sequence"/>
</dbReference>